<dbReference type="AlphaFoldDB" id="A0A9D1HTT1"/>
<comment type="caution">
    <text evidence="13">The sequence shown here is derived from an EMBL/GenBank/DDBJ whole genome shotgun (WGS) entry which is preliminary data.</text>
</comment>
<dbReference type="Gene3D" id="3.40.50.300">
    <property type="entry name" value="P-loop containing nucleotide triphosphate hydrolases"/>
    <property type="match status" value="1"/>
</dbReference>
<evidence type="ECO:0000313" key="14">
    <source>
        <dbReference type="Proteomes" id="UP000824088"/>
    </source>
</evidence>
<feature type="transmembrane region" description="Helical" evidence="11">
    <location>
        <begin position="286"/>
        <end position="306"/>
    </location>
</feature>
<proteinExistence type="inferred from homology"/>
<dbReference type="InterPro" id="IPR027417">
    <property type="entry name" value="P-loop_NTPase"/>
</dbReference>
<evidence type="ECO:0000259" key="12">
    <source>
        <dbReference type="PROSITE" id="PS50893"/>
    </source>
</evidence>
<evidence type="ECO:0000256" key="2">
    <source>
        <dbReference type="ARBA" id="ARBA00022448"/>
    </source>
</evidence>
<evidence type="ECO:0000256" key="8">
    <source>
        <dbReference type="ARBA" id="ARBA00023136"/>
    </source>
</evidence>
<keyword evidence="2" id="KW-0813">Transport</keyword>
<evidence type="ECO:0000256" key="3">
    <source>
        <dbReference type="ARBA" id="ARBA00022475"/>
    </source>
</evidence>
<dbReference type="GO" id="GO:0005524">
    <property type="term" value="F:ATP binding"/>
    <property type="evidence" value="ECO:0007669"/>
    <property type="project" value="UniProtKB-KW"/>
</dbReference>
<feature type="domain" description="ABC transporter" evidence="12">
    <location>
        <begin position="2"/>
        <end position="240"/>
    </location>
</feature>
<dbReference type="PANTHER" id="PTHR42798">
    <property type="entry name" value="LIPOPROTEIN-RELEASING SYSTEM ATP-BINDING PROTEIN LOLD"/>
    <property type="match status" value="1"/>
</dbReference>
<dbReference type="SMART" id="SM00382">
    <property type="entry name" value="AAA"/>
    <property type="match status" value="1"/>
</dbReference>
<evidence type="ECO:0000256" key="9">
    <source>
        <dbReference type="ARBA" id="ARBA00038388"/>
    </source>
</evidence>
<comment type="subcellular location">
    <subcellularLocation>
        <location evidence="1">Cell inner membrane</location>
        <topology evidence="1">Multi-pass membrane protein</topology>
    </subcellularLocation>
</comment>
<organism evidence="13 14">
    <name type="scientific">Candidatus Limadaptatus stercorigallinarum</name>
    <dbReference type="NCBI Taxonomy" id="2840845"/>
    <lineage>
        <taxon>Bacteria</taxon>
        <taxon>Bacillati</taxon>
        <taxon>Bacillota</taxon>
        <taxon>Clostridia</taxon>
        <taxon>Eubacteriales</taxon>
        <taxon>Candidatus Limadaptatus</taxon>
    </lineage>
</organism>
<evidence type="ECO:0000256" key="10">
    <source>
        <dbReference type="SAM" id="MobiDB-lite"/>
    </source>
</evidence>
<dbReference type="FunFam" id="3.40.50.300:FF:000032">
    <property type="entry name" value="Export ABC transporter ATP-binding protein"/>
    <property type="match status" value="1"/>
</dbReference>
<dbReference type="InterPro" id="IPR003838">
    <property type="entry name" value="ABC3_permease_C"/>
</dbReference>
<dbReference type="PROSITE" id="PS50893">
    <property type="entry name" value="ABC_TRANSPORTER_2"/>
    <property type="match status" value="1"/>
</dbReference>
<accession>A0A9D1HTT1</accession>
<dbReference type="EMBL" id="DVMN01000053">
    <property type="protein sequence ID" value="HIU21180.1"/>
    <property type="molecule type" value="Genomic_DNA"/>
</dbReference>
<dbReference type="InterPro" id="IPR003439">
    <property type="entry name" value="ABC_transporter-like_ATP-bd"/>
</dbReference>
<feature type="transmembrane region" description="Helical" evidence="11">
    <location>
        <begin position="792"/>
        <end position="818"/>
    </location>
</feature>
<dbReference type="GO" id="GO:0098796">
    <property type="term" value="C:membrane protein complex"/>
    <property type="evidence" value="ECO:0007669"/>
    <property type="project" value="UniProtKB-ARBA"/>
</dbReference>
<feature type="transmembrane region" description="Helical" evidence="11">
    <location>
        <begin position="838"/>
        <end position="858"/>
    </location>
</feature>
<gene>
    <name evidence="13" type="ORF">IAD51_02930</name>
</gene>
<feature type="transmembrane region" description="Helical" evidence="11">
    <location>
        <begin position="313"/>
        <end position="340"/>
    </location>
</feature>
<dbReference type="CDD" id="cd03255">
    <property type="entry name" value="ABC_MJ0796_LolCDE_FtsE"/>
    <property type="match status" value="1"/>
</dbReference>
<evidence type="ECO:0000256" key="6">
    <source>
        <dbReference type="ARBA" id="ARBA00022840"/>
    </source>
</evidence>
<feature type="compositionally biased region" description="Basic residues" evidence="10">
    <location>
        <begin position="272"/>
        <end position="282"/>
    </location>
</feature>
<dbReference type="SUPFAM" id="SSF52540">
    <property type="entry name" value="P-loop containing nucleoside triphosphate hydrolases"/>
    <property type="match status" value="1"/>
</dbReference>
<feature type="compositionally biased region" description="Low complexity" evidence="10">
    <location>
        <begin position="234"/>
        <end position="250"/>
    </location>
</feature>
<name>A0A9D1HTT1_9FIRM</name>
<keyword evidence="4 11" id="KW-0812">Transmembrane</keyword>
<evidence type="ECO:0000256" key="5">
    <source>
        <dbReference type="ARBA" id="ARBA00022741"/>
    </source>
</evidence>
<dbReference type="GO" id="GO:0016887">
    <property type="term" value="F:ATP hydrolysis activity"/>
    <property type="evidence" value="ECO:0007669"/>
    <property type="project" value="InterPro"/>
</dbReference>
<keyword evidence="8 11" id="KW-0472">Membrane</keyword>
<dbReference type="InterPro" id="IPR017871">
    <property type="entry name" value="ABC_transporter-like_CS"/>
</dbReference>
<comment type="similarity">
    <text evidence="9">Belongs to the ABC transporter superfamily. Macrolide exporter (TC 3.A.1.122) family.</text>
</comment>
<feature type="region of interest" description="Disordered" evidence="10">
    <location>
        <begin position="221"/>
        <end position="282"/>
    </location>
</feature>
<dbReference type="GO" id="GO:0022857">
    <property type="term" value="F:transmembrane transporter activity"/>
    <property type="evidence" value="ECO:0007669"/>
    <property type="project" value="UniProtKB-ARBA"/>
</dbReference>
<reference evidence="13" key="1">
    <citation type="submission" date="2020-10" db="EMBL/GenBank/DDBJ databases">
        <authorList>
            <person name="Gilroy R."/>
        </authorList>
    </citation>
    <scope>NUCLEOTIDE SEQUENCE</scope>
    <source>
        <strain evidence="13">1063</strain>
    </source>
</reference>
<keyword evidence="7 11" id="KW-1133">Transmembrane helix</keyword>
<keyword evidence="3" id="KW-1003">Cell membrane</keyword>
<dbReference type="PANTHER" id="PTHR42798:SF6">
    <property type="entry name" value="CELL DIVISION ATP-BINDING PROTEIN FTSE"/>
    <property type="match status" value="1"/>
</dbReference>
<protein>
    <submittedName>
        <fullName evidence="13">ABC transporter ATP-binding protein/permease</fullName>
    </submittedName>
</protein>
<reference evidence="13" key="2">
    <citation type="journal article" date="2021" name="PeerJ">
        <title>Extensive microbial diversity within the chicken gut microbiome revealed by metagenomics and culture.</title>
        <authorList>
            <person name="Gilroy R."/>
            <person name="Ravi A."/>
            <person name="Getino M."/>
            <person name="Pursley I."/>
            <person name="Horton D.L."/>
            <person name="Alikhan N.F."/>
            <person name="Baker D."/>
            <person name="Gharbi K."/>
            <person name="Hall N."/>
            <person name="Watson M."/>
            <person name="Adriaenssens E.M."/>
            <person name="Foster-Nyarko E."/>
            <person name="Jarju S."/>
            <person name="Secka A."/>
            <person name="Antonio M."/>
            <person name="Oren A."/>
            <person name="Chaudhuri R.R."/>
            <person name="La Ragione R."/>
            <person name="Hildebrand F."/>
            <person name="Pallen M.J."/>
        </authorList>
    </citation>
    <scope>NUCLEOTIDE SEQUENCE</scope>
    <source>
        <strain evidence="13">1063</strain>
    </source>
</reference>
<dbReference type="Pfam" id="PF00005">
    <property type="entry name" value="ABC_tran"/>
    <property type="match status" value="1"/>
</dbReference>
<evidence type="ECO:0000256" key="4">
    <source>
        <dbReference type="ARBA" id="ARBA00022692"/>
    </source>
</evidence>
<keyword evidence="6 13" id="KW-0067">ATP-binding</keyword>
<dbReference type="GO" id="GO:0005886">
    <property type="term" value="C:plasma membrane"/>
    <property type="evidence" value="ECO:0007669"/>
    <property type="project" value="UniProtKB-SubCell"/>
</dbReference>
<dbReference type="InterPro" id="IPR017911">
    <property type="entry name" value="MacB-like_ATP-bd"/>
</dbReference>
<keyword evidence="5" id="KW-0547">Nucleotide-binding</keyword>
<evidence type="ECO:0000256" key="11">
    <source>
        <dbReference type="SAM" id="Phobius"/>
    </source>
</evidence>
<dbReference type="Pfam" id="PF02687">
    <property type="entry name" value="FtsX"/>
    <property type="match status" value="1"/>
</dbReference>
<dbReference type="PROSITE" id="PS00211">
    <property type="entry name" value="ABC_TRANSPORTER_1"/>
    <property type="match status" value="1"/>
</dbReference>
<dbReference type="Proteomes" id="UP000824088">
    <property type="component" value="Unassembled WGS sequence"/>
</dbReference>
<feature type="transmembrane region" description="Helical" evidence="11">
    <location>
        <begin position="746"/>
        <end position="771"/>
    </location>
</feature>
<evidence type="ECO:0000256" key="7">
    <source>
        <dbReference type="ARBA" id="ARBA00022989"/>
    </source>
</evidence>
<evidence type="ECO:0000313" key="13">
    <source>
        <dbReference type="EMBL" id="HIU21180.1"/>
    </source>
</evidence>
<evidence type="ECO:0000256" key="1">
    <source>
        <dbReference type="ARBA" id="ARBA00004429"/>
    </source>
</evidence>
<sequence length="875" mass="96196">MLELRDIVKDYVSKENVVHVLKGVNLRFRKSEFVAILGPSGCGKTTLLNIIGGLDRYTSGDILVDGVSTKDYSDHDWDIYRNHRIGFVFQSYNLIPHLTVQRNVEMSMAIAGLPPEERKAKALAALERVGLADQAKKKPAQLSGGQMQRVAIARSIVNDPDIILADEPTGALDSESGEQVMELLQEVAKEKLVVMVTHNNALAEKYSKRIIDLRDGVVTSDSAPYAPDEESAEESAPQQAAAEETTSAEEVPAEEMTENEVYAPEKAVSTSKTRKRRAKKRGDKAAGSYAAMSLGTAASLSFTNLISKKGRTILTALAGSIGIIGIILVLALSGGAQAYIASMEEDVLSQYPIEINRTNSDLNSVISILMQDNEDREDWPYTDEVYINQIIGRLLEHLSAVLDDTNDLAALKTYIEENFDSDMGYVKYDYGVDFDVFCNYINDPETYLKVDPFTEGIEAALGGLSGLLGPYMDMIEQFGDMLTVWDEMLENTSLLDSQYELVGENSRWPQNYDEVVIVLDEENSLNDYTLFALGLKDTSELVDAIMNGDDFVSQDYSADDLIGIEYRVTTSSDYYYQNADGSWSMVSDRTEQRQIEFVESHSVPVTVVGVIRPREGTQVTSINGNIAYTHALTEYLSDRAAQSDVAEALTATAHQSGNDTMYYNILEDGAEIDAETYMSLMRELGIADTDNPVTINIYANSLSDKAAIEQFIADYNAESGSTVKYTDDLGTMMTYVDSLTGTVTGVLVGFAAISLIVSSIMIAIIIYTSVLERRKEIGVLRSLGARKKDISRVFISESALIGLVAGILGVIIAAILFMPINLVMQHYLHVGNLLQIEWWHAVMMIGISVVLAILAGFIPSRIASKKDPVTCLHED</sequence>
<dbReference type="InterPro" id="IPR003593">
    <property type="entry name" value="AAA+_ATPase"/>
</dbReference>